<dbReference type="SUPFAM" id="SSF56601">
    <property type="entry name" value="beta-lactamase/transpeptidase-like"/>
    <property type="match status" value="1"/>
</dbReference>
<evidence type="ECO:0000256" key="10">
    <source>
        <dbReference type="ARBA" id="ARBA00044770"/>
    </source>
</evidence>
<dbReference type="GO" id="GO:0006508">
    <property type="term" value="P:proteolysis"/>
    <property type="evidence" value="ECO:0007669"/>
    <property type="project" value="UniProtKB-KW"/>
</dbReference>
<sequence length="778" mass="87658">MKIWRWKKKWLVLLLSPFLLFLSFLLADKLYPLPVTSQRTTQTILAENGTPMWRFADEHGIWRYPVTLDEVPDYYLEALLGYEDRWFYHHFGINPFAIVRAAWQYVTTGRIVSGGSTLSMQVARLLEPHDKTLLGKLHQVFRTLQLEWHYSKDEILTLYINRAPYGGTLEGIGAASWSYLGKPPSQITRSEAVLLAVLPQAPSRLRPDRYPERAQAARDKVLDRLAEFEIWPPEIIEQVAQQEVWVFPRKTPQLAPLLARRLSQQYPRQPIIRTTIDASLQYTLEDAAMNWKNRLPAKSSLAILVVDHTDMTVKSYVGSIDFNDNGRFGQVDMIRAWRSPGSTLKPFLYGFALDEGIIHSESLLQDIPRVASDYRPSNFDTGFSGPVGAAESLLRSLNLPAVQLMEIYGAKRFTSKLYQVGLRLQSAGGEPNLSYILGGAASQMDQLVAAYSAFARDGKAAQLRFMPTDPLIEKQLMGEGAAWVVRRILSGDGRPPLNRSVSDIVPLGWKTGTSYGFRDAWAVGVNPRYLIGVWVGRPDGTPIVGQQGRITAVPILEQINGILMNRELNQYRPLPTDPKPDSVSSVTTCWPSGEVLDKEDPNCHRSQRGWAINQMIPPTLDMVSTLNNPTYRAGWLKIWVNEQGLRVAADCSGAIEKQIALWPVGLEKWIQPNERRSTLIPQMDQDCPVPGESNYSQLLVTGIINNQFVRALPGHNELTLSLNSQGGFGSRWWFLDGELIDTLREGAKLELTLTKRGVHNLLLLDESGQIDRIKFTFE</sequence>
<evidence type="ECO:0000256" key="4">
    <source>
        <dbReference type="ARBA" id="ARBA00022645"/>
    </source>
</evidence>
<dbReference type="GO" id="GO:0008658">
    <property type="term" value="F:penicillin binding"/>
    <property type="evidence" value="ECO:0007669"/>
    <property type="project" value="InterPro"/>
</dbReference>
<dbReference type="KEGG" id="orb:IPMB12_05305"/>
<organism evidence="15 16">
    <name type="scientific">Zophobihabitans entericus</name>
    <dbReference type="NCBI Taxonomy" id="1635327"/>
    <lineage>
        <taxon>Bacteria</taxon>
        <taxon>Pseudomonadati</taxon>
        <taxon>Pseudomonadota</taxon>
        <taxon>Gammaproteobacteria</taxon>
        <taxon>Orbales</taxon>
        <taxon>Orbaceae</taxon>
        <taxon>Zophobihabitans</taxon>
    </lineage>
</organism>
<comment type="pathway">
    <text evidence="1">Cell wall biogenesis; peptidoglycan biosynthesis.</text>
</comment>
<dbReference type="AlphaFoldDB" id="A0A6G9IBQ4"/>
<keyword evidence="4" id="KW-0121">Carboxypeptidase</keyword>
<keyword evidence="9" id="KW-0511">Multifunctional enzyme</keyword>
<dbReference type="SUPFAM" id="SSF53955">
    <property type="entry name" value="Lysozyme-like"/>
    <property type="match status" value="1"/>
</dbReference>
<evidence type="ECO:0000256" key="6">
    <source>
        <dbReference type="ARBA" id="ARBA00022676"/>
    </source>
</evidence>
<evidence type="ECO:0000256" key="7">
    <source>
        <dbReference type="ARBA" id="ARBA00022679"/>
    </source>
</evidence>
<keyword evidence="6 15" id="KW-0328">Glycosyltransferase</keyword>
<dbReference type="Proteomes" id="UP000501168">
    <property type="component" value="Chromosome"/>
</dbReference>
<evidence type="ECO:0000259" key="14">
    <source>
        <dbReference type="Pfam" id="PF06832"/>
    </source>
</evidence>
<keyword evidence="8" id="KW-0378">Hydrolase</keyword>
<accession>A0A6G9IBQ4</accession>
<dbReference type="InterPro" id="IPR036950">
    <property type="entry name" value="PBP_transglycosylase"/>
</dbReference>
<evidence type="ECO:0000256" key="3">
    <source>
        <dbReference type="ARBA" id="ARBA00007739"/>
    </source>
</evidence>
<keyword evidence="5" id="KW-0645">Protease</keyword>
<dbReference type="Pfam" id="PF00912">
    <property type="entry name" value="Transgly"/>
    <property type="match status" value="1"/>
</dbReference>
<comment type="catalytic activity">
    <reaction evidence="11">
        <text>[GlcNAc-(1-&gt;4)-Mur2Ac(oyl-L-Ala-gamma-D-Glu-L-Lys-D-Ala-D-Ala)](n)-di-trans,octa-cis-undecaprenyl diphosphate + beta-D-GlcNAc-(1-&gt;4)-Mur2Ac(oyl-L-Ala-gamma-D-Glu-L-Lys-D-Ala-D-Ala)-di-trans,octa-cis-undecaprenyl diphosphate = [GlcNAc-(1-&gt;4)-Mur2Ac(oyl-L-Ala-gamma-D-Glu-L-Lys-D-Ala-D-Ala)](n+1)-di-trans,octa-cis-undecaprenyl diphosphate + di-trans,octa-cis-undecaprenyl diphosphate + H(+)</text>
        <dbReference type="Rhea" id="RHEA:23708"/>
        <dbReference type="Rhea" id="RHEA-COMP:9602"/>
        <dbReference type="Rhea" id="RHEA-COMP:9603"/>
        <dbReference type="ChEBI" id="CHEBI:15378"/>
        <dbReference type="ChEBI" id="CHEBI:58405"/>
        <dbReference type="ChEBI" id="CHEBI:60033"/>
        <dbReference type="ChEBI" id="CHEBI:78435"/>
        <dbReference type="EC" id="2.4.99.28"/>
    </reaction>
</comment>
<gene>
    <name evidence="15" type="primary">pbpC</name>
    <name evidence="15" type="ORF">IPMB12_05305</name>
</gene>
<dbReference type="GO" id="GO:0009252">
    <property type="term" value="P:peptidoglycan biosynthetic process"/>
    <property type="evidence" value="ECO:0007669"/>
    <property type="project" value="UniProtKB-UniPathway"/>
</dbReference>
<keyword evidence="7 15" id="KW-0808">Transferase</keyword>
<dbReference type="InterPro" id="IPR001460">
    <property type="entry name" value="PCN-bd_Tpept"/>
</dbReference>
<dbReference type="Pfam" id="PF00905">
    <property type="entry name" value="Transpeptidase"/>
    <property type="match status" value="1"/>
</dbReference>
<dbReference type="Gene3D" id="1.10.3810.10">
    <property type="entry name" value="Biosynthetic peptidoglycan transglycosylase-like"/>
    <property type="match status" value="1"/>
</dbReference>
<protein>
    <recommendedName>
        <fullName evidence="10">peptidoglycan glycosyltransferase</fullName>
        <ecNumber evidence="10">2.4.99.28</ecNumber>
    </recommendedName>
</protein>
<dbReference type="NCBIfam" id="TIGR02073">
    <property type="entry name" value="PBP_1c"/>
    <property type="match status" value="1"/>
</dbReference>
<evidence type="ECO:0000256" key="11">
    <source>
        <dbReference type="ARBA" id="ARBA00049902"/>
    </source>
</evidence>
<dbReference type="UniPathway" id="UPA00219"/>
<evidence type="ECO:0000256" key="1">
    <source>
        <dbReference type="ARBA" id="ARBA00004752"/>
    </source>
</evidence>
<evidence type="ECO:0000313" key="16">
    <source>
        <dbReference type="Proteomes" id="UP000501168"/>
    </source>
</evidence>
<dbReference type="InterPro" id="IPR023346">
    <property type="entry name" value="Lysozyme-like_dom_sf"/>
</dbReference>
<dbReference type="GO" id="GO:0004180">
    <property type="term" value="F:carboxypeptidase activity"/>
    <property type="evidence" value="ECO:0007669"/>
    <property type="project" value="UniProtKB-KW"/>
</dbReference>
<dbReference type="PANTHER" id="PTHR32282">
    <property type="entry name" value="BINDING PROTEIN TRANSPEPTIDASE, PUTATIVE-RELATED"/>
    <property type="match status" value="1"/>
</dbReference>
<dbReference type="RefSeq" id="WP_166915645.1">
    <property type="nucleotide sequence ID" value="NZ_CP050253.1"/>
</dbReference>
<dbReference type="PANTHER" id="PTHR32282:SF15">
    <property type="entry name" value="PENICILLIN-BINDING PROTEIN 1C"/>
    <property type="match status" value="1"/>
</dbReference>
<evidence type="ECO:0000259" key="13">
    <source>
        <dbReference type="Pfam" id="PF00912"/>
    </source>
</evidence>
<proteinExistence type="inferred from homology"/>
<evidence type="ECO:0000256" key="5">
    <source>
        <dbReference type="ARBA" id="ARBA00022670"/>
    </source>
</evidence>
<dbReference type="Pfam" id="PF06832">
    <property type="entry name" value="BiPBP_C"/>
    <property type="match status" value="1"/>
</dbReference>
<dbReference type="FunFam" id="3.40.710.10:FF:000021">
    <property type="entry name" value="Penicillin-binding protein 1C"/>
    <property type="match status" value="1"/>
</dbReference>
<keyword evidence="16" id="KW-1185">Reference proteome</keyword>
<feature type="domain" description="Penicillin-binding protein transpeptidase" evidence="12">
    <location>
        <begin position="302"/>
        <end position="535"/>
    </location>
</feature>
<evidence type="ECO:0000256" key="2">
    <source>
        <dbReference type="ARBA" id="ARBA00007090"/>
    </source>
</evidence>
<dbReference type="NCBIfam" id="NF008414">
    <property type="entry name" value="PRK11240.1"/>
    <property type="match status" value="1"/>
</dbReference>
<dbReference type="FunCoup" id="A0A6G9IBQ4">
    <property type="interactions" value="116"/>
</dbReference>
<dbReference type="EMBL" id="CP050253">
    <property type="protein sequence ID" value="QIQ21144.1"/>
    <property type="molecule type" value="Genomic_DNA"/>
</dbReference>
<evidence type="ECO:0000259" key="12">
    <source>
        <dbReference type="Pfam" id="PF00905"/>
    </source>
</evidence>
<name>A0A6G9IBQ4_9GAMM</name>
<evidence type="ECO:0000313" key="15">
    <source>
        <dbReference type="EMBL" id="QIQ21144.1"/>
    </source>
</evidence>
<feature type="domain" description="Penicillin-binding C-terminal" evidence="14">
    <location>
        <begin position="700"/>
        <end position="775"/>
    </location>
</feature>
<feature type="domain" description="Glycosyl transferase family 51" evidence="13">
    <location>
        <begin position="59"/>
        <end position="225"/>
    </location>
</feature>
<dbReference type="InterPro" id="IPR001264">
    <property type="entry name" value="Glyco_trans_51"/>
</dbReference>
<comment type="similarity">
    <text evidence="3">In the N-terminal section; belongs to the glycosyltransferase 51 family.</text>
</comment>
<dbReference type="InterPro" id="IPR050396">
    <property type="entry name" value="Glycosyltr_51/Transpeptidase"/>
</dbReference>
<dbReference type="InParanoid" id="A0A6G9IBQ4"/>
<dbReference type="InterPro" id="IPR009647">
    <property type="entry name" value="PBP_C"/>
</dbReference>
<dbReference type="InterPro" id="IPR011815">
    <property type="entry name" value="PBP_1c"/>
</dbReference>
<comment type="similarity">
    <text evidence="2">In the C-terminal section; belongs to the transpeptidase family.</text>
</comment>
<evidence type="ECO:0000256" key="9">
    <source>
        <dbReference type="ARBA" id="ARBA00023268"/>
    </source>
</evidence>
<dbReference type="Gene3D" id="3.40.710.10">
    <property type="entry name" value="DD-peptidase/beta-lactamase superfamily"/>
    <property type="match status" value="1"/>
</dbReference>
<dbReference type="GO" id="GO:0030288">
    <property type="term" value="C:outer membrane-bounded periplasmic space"/>
    <property type="evidence" value="ECO:0007669"/>
    <property type="project" value="TreeGrafter"/>
</dbReference>
<dbReference type="GO" id="GO:0008955">
    <property type="term" value="F:peptidoglycan glycosyltransferase activity"/>
    <property type="evidence" value="ECO:0007669"/>
    <property type="project" value="UniProtKB-EC"/>
</dbReference>
<reference evidence="15 16" key="1">
    <citation type="submission" date="2020-03" db="EMBL/GenBank/DDBJ databases">
        <title>Complete genome sequence of Orbus sp. IPMB12 (BCRC 80908).</title>
        <authorList>
            <person name="Lo W.-S."/>
            <person name="Chang T.-H."/>
            <person name="Kuo C.-H."/>
        </authorList>
    </citation>
    <scope>NUCLEOTIDE SEQUENCE [LARGE SCALE GENOMIC DNA]</scope>
    <source>
        <strain evidence="15 16">IPMB12</strain>
    </source>
</reference>
<dbReference type="InterPro" id="IPR012338">
    <property type="entry name" value="Beta-lactam/transpept-like"/>
</dbReference>
<evidence type="ECO:0000256" key="8">
    <source>
        <dbReference type="ARBA" id="ARBA00022801"/>
    </source>
</evidence>
<dbReference type="EC" id="2.4.99.28" evidence="10"/>